<dbReference type="Gene3D" id="1.10.287.950">
    <property type="entry name" value="Methyl-accepting chemotaxis protein"/>
    <property type="match status" value="1"/>
</dbReference>
<comment type="subcellular location">
    <subcellularLocation>
        <location evidence="1">Cell membrane</location>
        <topology evidence="1">Multi-pass membrane protein</topology>
    </subcellularLocation>
</comment>
<dbReference type="SUPFAM" id="SSF58104">
    <property type="entry name" value="Methyl-accepting chemotaxis protein (MCP) signaling domain"/>
    <property type="match status" value="1"/>
</dbReference>
<keyword evidence="5 12" id="KW-0812">Transmembrane</keyword>
<dbReference type="GO" id="GO:0007165">
    <property type="term" value="P:signal transduction"/>
    <property type="evidence" value="ECO:0007669"/>
    <property type="project" value="UniProtKB-KW"/>
</dbReference>
<dbReference type="FunFam" id="1.10.287.950:FF:000001">
    <property type="entry name" value="Methyl-accepting chemotaxis sensory transducer"/>
    <property type="match status" value="1"/>
</dbReference>
<evidence type="ECO:0000256" key="9">
    <source>
        <dbReference type="ARBA" id="ARBA00029447"/>
    </source>
</evidence>
<dbReference type="CDD" id="cd11386">
    <property type="entry name" value="MCP_signal"/>
    <property type="match status" value="1"/>
</dbReference>
<evidence type="ECO:0000256" key="10">
    <source>
        <dbReference type="PROSITE-ProRule" id="PRU00284"/>
    </source>
</evidence>
<dbReference type="OrthoDB" id="9806704at2"/>
<dbReference type="RefSeq" id="WP_019689751.1">
    <property type="nucleotide sequence ID" value="NZ_AFOY02000002.1"/>
</dbReference>
<evidence type="ECO:0000256" key="1">
    <source>
        <dbReference type="ARBA" id="ARBA00004651"/>
    </source>
</evidence>
<comment type="caution">
    <text evidence="14">The sequence shown here is derived from an EMBL/GenBank/DDBJ whole genome shotgun (WGS) entry which is preliminary data.</text>
</comment>
<dbReference type="PANTHER" id="PTHR32089">
    <property type="entry name" value="METHYL-ACCEPTING CHEMOTAXIS PROTEIN MCPB"/>
    <property type="match status" value="1"/>
</dbReference>
<name>A0A010THX2_PSEFL</name>
<dbReference type="PROSITE" id="PS50111">
    <property type="entry name" value="CHEMOTAXIS_TRANSDUC_2"/>
    <property type="match status" value="1"/>
</dbReference>
<sequence length="652" mass="70808">MPLRLKLALSYLLIGLIPVLGMAFTVYQQASTALREQTLNALEAVAHIKQQQLLDNWQERRNQISTLASNLSNSYQGLDDTALISTAHYDRPMFQHFISTFGYRELKLVMPDGTIMLSVQSDSDEKHNLGEDSLRDTSLARLVKQSRDSGKPLISDLQYNPSSKEPTQYLATPVMSNGEQQMILVLELPIAPLNNVMQTRQGLGEKGETYLVGSDAGLRSDSARFPERQVNRSLNAQTGLTGSAVSNALAGQQGRIAEPGLDGNGALKVFVPIAFDDNHWALIAEMDQTQAFAPVRQLMWQVLLLGLLTVAAVAIATWLVSRSVMRPLGGEPSNMTVLARRLAAGELNLPTEQRQQAGLMLALHEMAQAWRDVIERLRQSSQDVGQASSEILSAAGQTSERLDLQQESLEMVVSAVEQMSCTVQDIARNAADSAHGSTAARGAFGEMQGTLQQMIGQQGRLLNDIGRAGRVVDTLTSDALQIGSVLAVIRGIAEQTNLLALNAAIEAARAGEQGRGFAVVADEVRNLAQRTSSATEEIVAITSTLQSSSTEALQAMQASAEQAHSLERETQVVLTSLSQLDNSLQGVHALAVQIAVAANEQAGTTQEVNQHMHRLHDMTRDNRRNAAHTRSSGEHLQQVANNQQALVLRFRL</sequence>
<dbReference type="Pfam" id="PF00015">
    <property type="entry name" value="MCPsignal"/>
    <property type="match status" value="1"/>
</dbReference>
<protein>
    <recommendedName>
        <fullName evidence="13">Methyl-accepting transducer domain-containing protein</fullName>
    </recommendedName>
</protein>
<dbReference type="GO" id="GO:0005886">
    <property type="term" value="C:plasma membrane"/>
    <property type="evidence" value="ECO:0007669"/>
    <property type="project" value="UniProtKB-SubCell"/>
</dbReference>
<evidence type="ECO:0000259" key="13">
    <source>
        <dbReference type="PROSITE" id="PS50111"/>
    </source>
</evidence>
<keyword evidence="2" id="KW-1003">Cell membrane</keyword>
<keyword evidence="8 10" id="KW-0807">Transducer</keyword>
<gene>
    <name evidence="14" type="ORF">HK44_016350</name>
</gene>
<comment type="similarity">
    <text evidence="9">Belongs to the methyl-accepting chemotaxis (MCP) protein family.</text>
</comment>
<evidence type="ECO:0000256" key="7">
    <source>
        <dbReference type="ARBA" id="ARBA00023136"/>
    </source>
</evidence>
<evidence type="ECO:0000256" key="12">
    <source>
        <dbReference type="SAM" id="Phobius"/>
    </source>
</evidence>
<dbReference type="GO" id="GO:0006935">
    <property type="term" value="P:chemotaxis"/>
    <property type="evidence" value="ECO:0007669"/>
    <property type="project" value="UniProtKB-KW"/>
</dbReference>
<dbReference type="eggNOG" id="COG0840">
    <property type="taxonomic scope" value="Bacteria"/>
</dbReference>
<feature type="transmembrane region" description="Helical" evidence="12">
    <location>
        <begin position="298"/>
        <end position="320"/>
    </location>
</feature>
<evidence type="ECO:0000256" key="5">
    <source>
        <dbReference type="ARBA" id="ARBA00022692"/>
    </source>
</evidence>
<dbReference type="PANTHER" id="PTHR32089:SF120">
    <property type="entry name" value="METHYL-ACCEPTING CHEMOTAXIS PROTEIN TLPQ"/>
    <property type="match status" value="1"/>
</dbReference>
<organism evidence="14 15">
    <name type="scientific">Pseudomonas fluorescens HK44</name>
    <dbReference type="NCBI Taxonomy" id="1042209"/>
    <lineage>
        <taxon>Bacteria</taxon>
        <taxon>Pseudomonadati</taxon>
        <taxon>Pseudomonadota</taxon>
        <taxon>Gammaproteobacteria</taxon>
        <taxon>Pseudomonadales</taxon>
        <taxon>Pseudomonadaceae</taxon>
        <taxon>Pseudomonas</taxon>
    </lineage>
</organism>
<evidence type="ECO:0000256" key="11">
    <source>
        <dbReference type="SAM" id="MobiDB-lite"/>
    </source>
</evidence>
<dbReference type="InterPro" id="IPR004090">
    <property type="entry name" value="Chemotax_Me-accpt_rcpt"/>
</dbReference>
<proteinExistence type="inferred from homology"/>
<evidence type="ECO:0000256" key="4">
    <source>
        <dbReference type="ARBA" id="ARBA00022500"/>
    </source>
</evidence>
<evidence type="ECO:0000313" key="14">
    <source>
        <dbReference type="EMBL" id="EXF96627.1"/>
    </source>
</evidence>
<evidence type="ECO:0000313" key="15">
    <source>
        <dbReference type="Proteomes" id="UP000022611"/>
    </source>
</evidence>
<dbReference type="EMBL" id="AFOY02000002">
    <property type="protein sequence ID" value="EXF96627.1"/>
    <property type="molecule type" value="Genomic_DNA"/>
</dbReference>
<dbReference type="AlphaFoldDB" id="A0A010THX2"/>
<dbReference type="Proteomes" id="UP000022611">
    <property type="component" value="Unassembled WGS sequence"/>
</dbReference>
<dbReference type="HOGENOM" id="CLU_000445_107_19_6"/>
<keyword evidence="6 12" id="KW-1133">Transmembrane helix</keyword>
<dbReference type="PRINTS" id="PR00260">
    <property type="entry name" value="CHEMTRNSDUCR"/>
</dbReference>
<dbReference type="SMART" id="SM00283">
    <property type="entry name" value="MA"/>
    <property type="match status" value="1"/>
</dbReference>
<keyword evidence="3" id="KW-0488">Methylation</keyword>
<dbReference type="Gene3D" id="6.10.340.10">
    <property type="match status" value="1"/>
</dbReference>
<evidence type="ECO:0000256" key="3">
    <source>
        <dbReference type="ARBA" id="ARBA00022481"/>
    </source>
</evidence>
<evidence type="ECO:0000256" key="8">
    <source>
        <dbReference type="ARBA" id="ARBA00023224"/>
    </source>
</evidence>
<keyword evidence="7 12" id="KW-0472">Membrane</keyword>
<keyword evidence="4" id="KW-0145">Chemotaxis</keyword>
<dbReference type="InterPro" id="IPR004089">
    <property type="entry name" value="MCPsignal_dom"/>
</dbReference>
<reference evidence="14 15" key="1">
    <citation type="journal article" date="2011" name="J. Bacteriol.">
        <title>Draft genome sequence of the polycyclic aromatic hydrocarbon-degrading, genetically engineered bioluminescent bioreporter Pseudomonas fluorescens HK44.</title>
        <authorList>
            <person name="Chauhan A."/>
            <person name="Layton A.C."/>
            <person name="Williams D.E."/>
            <person name="Smartt A.E."/>
            <person name="Ripp S."/>
            <person name="Karpinets T.V."/>
            <person name="Brown S.D."/>
            <person name="Sayler G.S."/>
        </authorList>
    </citation>
    <scope>NUCLEOTIDE SEQUENCE [LARGE SCALE GENOMIC DNA]</scope>
    <source>
        <strain evidence="14 15">HK44</strain>
    </source>
</reference>
<evidence type="ECO:0000256" key="2">
    <source>
        <dbReference type="ARBA" id="ARBA00022475"/>
    </source>
</evidence>
<feature type="domain" description="Methyl-accepting transducer" evidence="13">
    <location>
        <begin position="380"/>
        <end position="616"/>
    </location>
</feature>
<accession>A0A010THX2</accession>
<dbReference type="PATRIC" id="fig|1042209.11.peg.416"/>
<dbReference type="GO" id="GO:0004888">
    <property type="term" value="F:transmembrane signaling receptor activity"/>
    <property type="evidence" value="ECO:0007669"/>
    <property type="project" value="InterPro"/>
</dbReference>
<evidence type="ECO:0000256" key="6">
    <source>
        <dbReference type="ARBA" id="ARBA00022989"/>
    </source>
</evidence>
<feature type="region of interest" description="Disordered" evidence="11">
    <location>
        <begin position="145"/>
        <end position="164"/>
    </location>
</feature>